<evidence type="ECO:0000256" key="7">
    <source>
        <dbReference type="ARBA" id="ARBA00022801"/>
    </source>
</evidence>
<keyword evidence="5 12" id="KW-0812">Transmembrane</keyword>
<evidence type="ECO:0000256" key="2">
    <source>
        <dbReference type="ARBA" id="ARBA00004651"/>
    </source>
</evidence>
<dbReference type="PANTHER" id="PTHR43221:SF1">
    <property type="entry name" value="PROTEASE HTPX"/>
    <property type="match status" value="1"/>
</dbReference>
<evidence type="ECO:0000256" key="10">
    <source>
        <dbReference type="ARBA" id="ARBA00023049"/>
    </source>
</evidence>
<evidence type="ECO:0000256" key="6">
    <source>
        <dbReference type="ARBA" id="ARBA00022723"/>
    </source>
</evidence>
<evidence type="ECO:0000256" key="5">
    <source>
        <dbReference type="ARBA" id="ARBA00022692"/>
    </source>
</evidence>
<keyword evidence="11 12" id="KW-0472">Membrane</keyword>
<evidence type="ECO:0000256" key="3">
    <source>
        <dbReference type="ARBA" id="ARBA00022475"/>
    </source>
</evidence>
<keyword evidence="9 12" id="KW-1133">Transmembrane helix</keyword>
<evidence type="ECO:0000313" key="14">
    <source>
        <dbReference type="EMBL" id="TRW18275.1"/>
    </source>
</evidence>
<dbReference type="GO" id="GO:0004222">
    <property type="term" value="F:metalloendopeptidase activity"/>
    <property type="evidence" value="ECO:0007669"/>
    <property type="project" value="InterPro"/>
</dbReference>
<dbReference type="GO" id="GO:0005886">
    <property type="term" value="C:plasma membrane"/>
    <property type="evidence" value="ECO:0007669"/>
    <property type="project" value="UniProtKB-SubCell"/>
</dbReference>
<gene>
    <name evidence="14" type="ORF">FMM06_09330</name>
</gene>
<organism evidence="14 15">
    <name type="scientific">Glacieibacterium frigidum</name>
    <dbReference type="NCBI Taxonomy" id="2593303"/>
    <lineage>
        <taxon>Bacteria</taxon>
        <taxon>Pseudomonadati</taxon>
        <taxon>Pseudomonadota</taxon>
        <taxon>Alphaproteobacteria</taxon>
        <taxon>Sphingomonadales</taxon>
        <taxon>Sphingosinicellaceae</taxon>
        <taxon>Glacieibacterium</taxon>
    </lineage>
</organism>
<evidence type="ECO:0000313" key="15">
    <source>
        <dbReference type="Proteomes" id="UP000317894"/>
    </source>
</evidence>
<dbReference type="Pfam" id="PF01435">
    <property type="entry name" value="Peptidase_M48"/>
    <property type="match status" value="1"/>
</dbReference>
<protein>
    <submittedName>
        <fullName evidence="14">M48 family metalloprotease</fullName>
    </submittedName>
</protein>
<evidence type="ECO:0000256" key="1">
    <source>
        <dbReference type="ARBA" id="ARBA00001947"/>
    </source>
</evidence>
<evidence type="ECO:0000256" key="12">
    <source>
        <dbReference type="SAM" id="Phobius"/>
    </source>
</evidence>
<keyword evidence="10 14" id="KW-0482">Metalloprotease</keyword>
<evidence type="ECO:0000256" key="9">
    <source>
        <dbReference type="ARBA" id="ARBA00022989"/>
    </source>
</evidence>
<comment type="caution">
    <text evidence="14">The sequence shown here is derived from an EMBL/GenBank/DDBJ whole genome shotgun (WGS) entry which is preliminary data.</text>
</comment>
<evidence type="ECO:0000256" key="11">
    <source>
        <dbReference type="ARBA" id="ARBA00023136"/>
    </source>
</evidence>
<dbReference type="OrthoDB" id="9789270at2"/>
<dbReference type="GO" id="GO:0046872">
    <property type="term" value="F:metal ion binding"/>
    <property type="evidence" value="ECO:0007669"/>
    <property type="project" value="UniProtKB-KW"/>
</dbReference>
<dbReference type="Gene3D" id="3.30.2010.10">
    <property type="entry name" value="Metalloproteases ('zincins'), catalytic domain"/>
    <property type="match status" value="1"/>
</dbReference>
<dbReference type="InterPro" id="IPR050083">
    <property type="entry name" value="HtpX_protease"/>
</dbReference>
<keyword evidence="15" id="KW-1185">Reference proteome</keyword>
<evidence type="ECO:0000256" key="4">
    <source>
        <dbReference type="ARBA" id="ARBA00022670"/>
    </source>
</evidence>
<evidence type="ECO:0000259" key="13">
    <source>
        <dbReference type="Pfam" id="PF01435"/>
    </source>
</evidence>
<accession>A0A552UJB8</accession>
<keyword evidence="8" id="KW-0862">Zinc</keyword>
<feature type="transmembrane region" description="Helical" evidence="12">
    <location>
        <begin position="47"/>
        <end position="73"/>
    </location>
</feature>
<dbReference type="CDD" id="cd07328">
    <property type="entry name" value="M48_Ste24p_like"/>
    <property type="match status" value="1"/>
</dbReference>
<reference evidence="14 15" key="1">
    <citation type="submission" date="2019-07" db="EMBL/GenBank/DDBJ databases">
        <title>Novel species isolated from glacier.</title>
        <authorList>
            <person name="Liu Q."/>
            <person name="Xin Y.-H."/>
        </authorList>
    </citation>
    <scope>NUCLEOTIDE SEQUENCE [LARGE SCALE GENOMIC DNA]</scope>
    <source>
        <strain evidence="14 15">LB1R16</strain>
    </source>
</reference>
<keyword evidence="7" id="KW-0378">Hydrolase</keyword>
<dbReference type="Proteomes" id="UP000317894">
    <property type="component" value="Unassembled WGS sequence"/>
</dbReference>
<comment type="subcellular location">
    <subcellularLocation>
        <location evidence="2">Cell membrane</location>
        <topology evidence="2">Multi-pass membrane protein</topology>
    </subcellularLocation>
</comment>
<name>A0A552UJB8_9SPHN</name>
<dbReference type="RefSeq" id="WP_144236968.1">
    <property type="nucleotide sequence ID" value="NZ_VJWA01000001.1"/>
</dbReference>
<dbReference type="EMBL" id="VJWA01000001">
    <property type="protein sequence ID" value="TRW18275.1"/>
    <property type="molecule type" value="Genomic_DNA"/>
</dbReference>
<dbReference type="GO" id="GO:0006508">
    <property type="term" value="P:proteolysis"/>
    <property type="evidence" value="ECO:0007669"/>
    <property type="project" value="UniProtKB-KW"/>
</dbReference>
<feature type="domain" description="Peptidase M48" evidence="13">
    <location>
        <begin position="165"/>
        <end position="346"/>
    </location>
</feature>
<keyword evidence="4 14" id="KW-0645">Protease</keyword>
<proteinExistence type="predicted"/>
<keyword evidence="3" id="KW-1003">Cell membrane</keyword>
<comment type="cofactor">
    <cofactor evidence="1">
        <name>Zn(2+)</name>
        <dbReference type="ChEBI" id="CHEBI:29105"/>
    </cofactor>
</comment>
<feature type="transmembrane region" description="Helical" evidence="12">
    <location>
        <begin position="79"/>
        <end position="102"/>
    </location>
</feature>
<keyword evidence="6" id="KW-0479">Metal-binding</keyword>
<sequence>MKSIDLGQRDWSAALVEPRFAPLVARLEVEAAANPDRYRRRVFAAALLGYVVLFGVVALLLGGIVALIVLAFAAESGGAIAGAVKIGLVLGIPALIILRALWFRIDPPLGTPITADDAPALFASIEHIRAATGGPSLHAVLITDDFNAAIVQQPRFGMFGGHRNYLMLGLPLLQALDTPAVEAVIAHEFGHLANADGKLGTWIYRVRTTWARLAQSLDGGAVTAVLRRFFNWYGPWFGAWSFVLARQTEYAADRVSALATSPATAARALVTVAVEADRFQSEHWRAVIDAAERHDRPPAMPYAAARGFFAAPSAGRGTPLARALAVTSGLEDTHPALAQRLVALGEASHEPLPCARSAAEDLLPDGGAALAAAFDANWWAANEEAWAAAREGFEASVARLAELDLAAADGSIAPAERFDRAALTERVRGGDAAMPLYAALVTDPGKSVDIGLARRAIVRLRLDGGDEAALADLEALLAASASVDETAMLIDLASQYFAVHAPADPRHAAWQDRAAATAANAAARWAELNRIDAATAIEPALVDNGQRAALAEIGASWPEIVTIHIASRTLAAGPPNTQHVLVYRASSTMSGERNANFLDAVLAVLSQGAPAIALQSTSAARWLDKKMRAGELVYDRRRGAYRPAIAQ</sequence>
<dbReference type="AlphaFoldDB" id="A0A552UJB8"/>
<evidence type="ECO:0000256" key="8">
    <source>
        <dbReference type="ARBA" id="ARBA00022833"/>
    </source>
</evidence>
<dbReference type="PANTHER" id="PTHR43221">
    <property type="entry name" value="PROTEASE HTPX"/>
    <property type="match status" value="1"/>
</dbReference>
<dbReference type="InterPro" id="IPR001915">
    <property type="entry name" value="Peptidase_M48"/>
</dbReference>